<proteinExistence type="predicted"/>
<organism evidence="1 2">
    <name type="scientific">Phytophthora cactorum</name>
    <dbReference type="NCBI Taxonomy" id="29920"/>
    <lineage>
        <taxon>Eukaryota</taxon>
        <taxon>Sar</taxon>
        <taxon>Stramenopiles</taxon>
        <taxon>Oomycota</taxon>
        <taxon>Peronosporomycetes</taxon>
        <taxon>Peronosporales</taxon>
        <taxon>Peronosporaceae</taxon>
        <taxon>Phytophthora</taxon>
    </lineage>
</organism>
<dbReference type="EMBL" id="RCMK01000273">
    <property type="protein sequence ID" value="KAG2939519.1"/>
    <property type="molecule type" value="Genomic_DNA"/>
</dbReference>
<accession>A0A8T1KRS3</accession>
<sequence>MLISEALPASSISMYEKILTLVVVVVRCTLELLRAAHVQQGAVQALGRGDPVLRLGVREQGLLQLNRRVWNASTTPRF</sequence>
<dbReference type="AlphaFoldDB" id="A0A8T1KRS3"/>
<comment type="caution">
    <text evidence="1">The sequence shown here is derived from an EMBL/GenBank/DDBJ whole genome shotgun (WGS) entry which is preliminary data.</text>
</comment>
<name>A0A8T1KRS3_9STRA</name>
<protein>
    <submittedName>
        <fullName evidence="1">Uncharacterized protein</fullName>
    </submittedName>
</protein>
<gene>
    <name evidence="1" type="ORF">PC117_g10911</name>
</gene>
<evidence type="ECO:0000313" key="1">
    <source>
        <dbReference type="EMBL" id="KAG2939519.1"/>
    </source>
</evidence>
<reference evidence="1" key="1">
    <citation type="submission" date="2018-10" db="EMBL/GenBank/DDBJ databases">
        <title>Effector identification in a new, highly contiguous assembly of the strawberry crown rot pathogen Phytophthora cactorum.</title>
        <authorList>
            <person name="Armitage A.D."/>
            <person name="Nellist C.F."/>
            <person name="Bates H."/>
            <person name="Vickerstaff R.J."/>
            <person name="Harrison R.J."/>
        </authorList>
    </citation>
    <scope>NUCLEOTIDE SEQUENCE</scope>
    <source>
        <strain evidence="1">4040</strain>
    </source>
</reference>
<dbReference type="Proteomes" id="UP000736787">
    <property type="component" value="Unassembled WGS sequence"/>
</dbReference>
<evidence type="ECO:0000313" key="2">
    <source>
        <dbReference type="Proteomes" id="UP000736787"/>
    </source>
</evidence>